<proteinExistence type="predicted"/>
<reference evidence="1 2" key="1">
    <citation type="submission" date="2020-08" db="EMBL/GenBank/DDBJ databases">
        <title>Genomic Encyclopedia of Type Strains, Phase IV (KMG-IV): sequencing the most valuable type-strain genomes for metagenomic binning, comparative biology and taxonomic classification.</title>
        <authorList>
            <person name="Goeker M."/>
        </authorList>
    </citation>
    <scope>NUCLEOTIDE SEQUENCE [LARGE SCALE GENOMIC DNA]</scope>
    <source>
        <strain evidence="1 2">DSM 100774</strain>
    </source>
</reference>
<accession>A0A7W6P649</accession>
<dbReference type="EMBL" id="JACIEF010000003">
    <property type="protein sequence ID" value="MBB4108757.1"/>
    <property type="molecule type" value="Genomic_DNA"/>
</dbReference>
<comment type="caution">
    <text evidence="1">The sequence shown here is derived from an EMBL/GenBank/DDBJ whole genome shotgun (WGS) entry which is preliminary data.</text>
</comment>
<sequence>MESYSLIKVILLIGLCEESGIINGNSNCHSKVIIHSLKTISF</sequence>
<gene>
    <name evidence="1" type="ORF">GGQ60_002766</name>
</gene>
<evidence type="ECO:0000313" key="1">
    <source>
        <dbReference type="EMBL" id="MBB4108757.1"/>
    </source>
</evidence>
<dbReference type="Proteomes" id="UP000532273">
    <property type="component" value="Unassembled WGS sequence"/>
</dbReference>
<protein>
    <submittedName>
        <fullName evidence="1">Uncharacterized protein</fullName>
    </submittedName>
</protein>
<evidence type="ECO:0000313" key="2">
    <source>
        <dbReference type="Proteomes" id="UP000532273"/>
    </source>
</evidence>
<name>A0A7W6P649_9SPHI</name>
<dbReference type="AlphaFoldDB" id="A0A7W6P649"/>
<organism evidence="1 2">
    <name type="scientific">Pedobacter zeae</name>
    <dbReference type="NCBI Taxonomy" id="1737356"/>
    <lineage>
        <taxon>Bacteria</taxon>
        <taxon>Pseudomonadati</taxon>
        <taxon>Bacteroidota</taxon>
        <taxon>Sphingobacteriia</taxon>
        <taxon>Sphingobacteriales</taxon>
        <taxon>Sphingobacteriaceae</taxon>
        <taxon>Pedobacter</taxon>
    </lineage>
</organism>